<evidence type="ECO:0000256" key="4">
    <source>
        <dbReference type="ARBA" id="ARBA00022692"/>
    </source>
</evidence>
<accession>A0ABQ4KB69</accession>
<comment type="caution">
    <text evidence="8">The sequence shown here is derived from an EMBL/GenBank/DDBJ whole genome shotgun (WGS) entry which is preliminary data.</text>
</comment>
<sequence>MLLDLFLTFLLVGFVSFGGGYAIIPMVELEVTRHGWMTSQELIDVIAVAGMSPGPIATNTAVFIGFHTAGLLGAIVAAVAITLPSVLIVFIIAAFFYKLYEAPAVQSAFYGLRPVVTALIIFAAYSFAGSNGLFSLSEEALPGGLLFLFCLFALMKFKWHPALIILIAGFAGIVIY</sequence>
<organism evidence="8 9">
    <name type="scientific">Siminovitchia fordii</name>
    <dbReference type="NCBI Taxonomy" id="254759"/>
    <lineage>
        <taxon>Bacteria</taxon>
        <taxon>Bacillati</taxon>
        <taxon>Bacillota</taxon>
        <taxon>Bacilli</taxon>
        <taxon>Bacillales</taxon>
        <taxon>Bacillaceae</taxon>
        <taxon>Siminovitchia</taxon>
    </lineage>
</organism>
<name>A0ABQ4KB69_9BACI</name>
<keyword evidence="4 7" id="KW-0812">Transmembrane</keyword>
<dbReference type="RefSeq" id="WP_018708017.1">
    <property type="nucleotide sequence ID" value="NZ_BOQT01000016.1"/>
</dbReference>
<evidence type="ECO:0000313" key="9">
    <source>
        <dbReference type="Proteomes" id="UP000680279"/>
    </source>
</evidence>
<dbReference type="InterPro" id="IPR003370">
    <property type="entry name" value="Chromate_transpt"/>
</dbReference>
<gene>
    <name evidence="8" type="ORF">J1TS3_35290</name>
</gene>
<evidence type="ECO:0000256" key="7">
    <source>
        <dbReference type="SAM" id="Phobius"/>
    </source>
</evidence>
<dbReference type="Proteomes" id="UP000680279">
    <property type="component" value="Unassembled WGS sequence"/>
</dbReference>
<keyword evidence="6 7" id="KW-0472">Membrane</keyword>
<dbReference type="PANTHER" id="PTHR43663:SF1">
    <property type="entry name" value="CHROMATE TRANSPORTER"/>
    <property type="match status" value="1"/>
</dbReference>
<dbReference type="Pfam" id="PF02417">
    <property type="entry name" value="Chromate_transp"/>
    <property type="match status" value="1"/>
</dbReference>
<evidence type="ECO:0000256" key="6">
    <source>
        <dbReference type="ARBA" id="ARBA00023136"/>
    </source>
</evidence>
<keyword evidence="3" id="KW-1003">Cell membrane</keyword>
<feature type="transmembrane region" description="Helical" evidence="7">
    <location>
        <begin position="6"/>
        <end position="24"/>
    </location>
</feature>
<evidence type="ECO:0000256" key="2">
    <source>
        <dbReference type="ARBA" id="ARBA00005262"/>
    </source>
</evidence>
<evidence type="ECO:0000313" key="8">
    <source>
        <dbReference type="EMBL" id="GIN22395.1"/>
    </source>
</evidence>
<dbReference type="PANTHER" id="PTHR43663">
    <property type="entry name" value="CHROMATE TRANSPORT PROTEIN-RELATED"/>
    <property type="match status" value="1"/>
</dbReference>
<comment type="subcellular location">
    <subcellularLocation>
        <location evidence="1">Cell membrane</location>
        <topology evidence="1">Multi-pass membrane protein</topology>
    </subcellularLocation>
</comment>
<proteinExistence type="inferred from homology"/>
<evidence type="ECO:0000256" key="5">
    <source>
        <dbReference type="ARBA" id="ARBA00022989"/>
    </source>
</evidence>
<keyword evidence="5 7" id="KW-1133">Transmembrane helix</keyword>
<comment type="similarity">
    <text evidence="2">Belongs to the chromate ion transporter (CHR) (TC 2.A.51) family.</text>
</comment>
<feature type="transmembrane region" description="Helical" evidence="7">
    <location>
        <begin position="109"/>
        <end position="128"/>
    </location>
</feature>
<feature type="transmembrane region" description="Helical" evidence="7">
    <location>
        <begin position="72"/>
        <end position="97"/>
    </location>
</feature>
<keyword evidence="9" id="KW-1185">Reference proteome</keyword>
<evidence type="ECO:0000256" key="1">
    <source>
        <dbReference type="ARBA" id="ARBA00004651"/>
    </source>
</evidence>
<reference evidence="8 9" key="1">
    <citation type="submission" date="2021-03" db="EMBL/GenBank/DDBJ databases">
        <title>Antimicrobial resistance genes in bacteria isolated from Japanese honey, and their potential for conferring macrolide and lincosamide resistance in the American foulbrood pathogen Paenibacillus larvae.</title>
        <authorList>
            <person name="Okamoto M."/>
            <person name="Kumagai M."/>
            <person name="Kanamori H."/>
            <person name="Takamatsu D."/>
        </authorList>
    </citation>
    <scope>NUCLEOTIDE SEQUENCE [LARGE SCALE GENOMIC DNA]</scope>
    <source>
        <strain evidence="8 9">J1TS3</strain>
    </source>
</reference>
<protein>
    <submittedName>
        <fullName evidence="8">Chromate transporter</fullName>
    </submittedName>
</protein>
<dbReference type="EMBL" id="BOQT01000016">
    <property type="protein sequence ID" value="GIN22395.1"/>
    <property type="molecule type" value="Genomic_DNA"/>
</dbReference>
<evidence type="ECO:0000256" key="3">
    <source>
        <dbReference type="ARBA" id="ARBA00022475"/>
    </source>
</evidence>
<dbReference type="InterPro" id="IPR052518">
    <property type="entry name" value="CHR_Transporter"/>
</dbReference>
<feature type="transmembrane region" description="Helical" evidence="7">
    <location>
        <begin position="140"/>
        <end position="157"/>
    </location>
</feature>